<evidence type="ECO:0000313" key="12">
    <source>
        <dbReference type="EMBL" id="ADK38673.2"/>
    </source>
</evidence>
<dbReference type="Gene3D" id="3.30.2460.20">
    <property type="match status" value="1"/>
</dbReference>
<dbReference type="PROSITE" id="PS00246">
    <property type="entry name" value="WNT1"/>
    <property type="match status" value="1"/>
</dbReference>
<dbReference type="EMBL" id="HM179275">
    <property type="protein sequence ID" value="ADK38673.2"/>
    <property type="molecule type" value="mRNA"/>
</dbReference>
<evidence type="ECO:0000256" key="6">
    <source>
        <dbReference type="ARBA" id="ARBA00022687"/>
    </source>
</evidence>
<dbReference type="GO" id="GO:0005615">
    <property type="term" value="C:extracellular space"/>
    <property type="evidence" value="ECO:0007669"/>
    <property type="project" value="TreeGrafter"/>
</dbReference>
<dbReference type="GO" id="GO:0005109">
    <property type="term" value="F:frizzled binding"/>
    <property type="evidence" value="ECO:0007669"/>
    <property type="project" value="TreeGrafter"/>
</dbReference>
<dbReference type="PANTHER" id="PTHR12027:SF77">
    <property type="entry name" value="PROTEIN WNT-5"/>
    <property type="match status" value="1"/>
</dbReference>
<dbReference type="GO" id="GO:0060070">
    <property type="term" value="P:canonical Wnt signaling pathway"/>
    <property type="evidence" value="ECO:0007669"/>
    <property type="project" value="TreeGrafter"/>
</dbReference>
<proteinExistence type="evidence at transcript level"/>
<evidence type="ECO:0000256" key="10">
    <source>
        <dbReference type="RuleBase" id="RU003500"/>
    </source>
</evidence>
<comment type="similarity">
    <text evidence="2 10">Belongs to the Wnt family.</text>
</comment>
<evidence type="ECO:0000256" key="7">
    <source>
        <dbReference type="ARBA" id="ARBA00023157"/>
    </source>
</evidence>
<keyword evidence="11" id="KW-0732">Signal</keyword>
<keyword evidence="3 10" id="KW-0217">Developmental protein</keyword>
<dbReference type="FunFam" id="3.30.2460.20:FF:000001">
    <property type="entry name" value="Wnt homolog"/>
    <property type="match status" value="1"/>
</dbReference>
<organism evidence="12">
    <name type="scientific">Platynereis dumerilii</name>
    <name type="common">Dumeril's clam worm</name>
    <dbReference type="NCBI Taxonomy" id="6359"/>
    <lineage>
        <taxon>Eukaryota</taxon>
        <taxon>Metazoa</taxon>
        <taxon>Spiralia</taxon>
        <taxon>Lophotrochozoa</taxon>
        <taxon>Annelida</taxon>
        <taxon>Polychaeta</taxon>
        <taxon>Errantia</taxon>
        <taxon>Phyllodocida</taxon>
        <taxon>Nereididae</taxon>
        <taxon>Platynereis</taxon>
    </lineage>
</organism>
<feature type="chain" id="PRO_5003159388" description="Protein Wnt" evidence="11">
    <location>
        <begin position="23"/>
        <end position="363"/>
    </location>
</feature>
<dbReference type="InterPro" id="IPR018161">
    <property type="entry name" value="Wnt_CS"/>
</dbReference>
<keyword evidence="6 10" id="KW-0879">Wnt signaling pathway</keyword>
<evidence type="ECO:0000256" key="1">
    <source>
        <dbReference type="ARBA" id="ARBA00004498"/>
    </source>
</evidence>
<keyword evidence="7" id="KW-1015">Disulfide bond</keyword>
<comment type="function">
    <text evidence="10">Ligand for members of the frizzled family of seven transmembrane receptors.</text>
</comment>
<evidence type="ECO:0000256" key="5">
    <source>
        <dbReference type="ARBA" id="ARBA00022530"/>
    </source>
</evidence>
<evidence type="ECO:0000256" key="8">
    <source>
        <dbReference type="ARBA" id="ARBA00023180"/>
    </source>
</evidence>
<feature type="signal peptide" evidence="11">
    <location>
        <begin position="1"/>
        <end position="22"/>
    </location>
</feature>
<comment type="subcellular location">
    <subcellularLocation>
        <location evidence="1 10">Secreted</location>
        <location evidence="1 10">Extracellular space</location>
        <location evidence="1 10">Extracellular matrix</location>
    </subcellularLocation>
</comment>
<evidence type="ECO:0000256" key="11">
    <source>
        <dbReference type="SAM" id="SignalP"/>
    </source>
</evidence>
<dbReference type="SMART" id="SM00097">
    <property type="entry name" value="WNT1"/>
    <property type="match status" value="1"/>
</dbReference>
<keyword evidence="4" id="KW-0964">Secreted</keyword>
<dbReference type="SMR" id="E2FMT5"/>
<dbReference type="CDD" id="cd19337">
    <property type="entry name" value="Wnt_Wnt5"/>
    <property type="match status" value="1"/>
</dbReference>
<dbReference type="AlphaFoldDB" id="E2FMT5"/>
<accession>E2FMT5</accession>
<reference evidence="12" key="1">
    <citation type="journal article" date="2010" name="Science">
        <title>Hedgehog signaling regulates segment formation in the annelid Platynereis.</title>
        <authorList>
            <person name="Dray N."/>
            <person name="Tessmar-Raible K."/>
            <person name="Le Gouar M."/>
            <person name="Vibert L."/>
            <person name="Christodoulou F."/>
            <person name="Schipany K."/>
            <person name="Guillou A."/>
            <person name="Zantke J."/>
            <person name="Snyman H."/>
            <person name="Behague J."/>
            <person name="Vervoort M."/>
            <person name="Arendt D."/>
            <person name="Balavoine G."/>
        </authorList>
    </citation>
    <scope>NUCLEOTIDE SEQUENCE</scope>
</reference>
<protein>
    <recommendedName>
        <fullName evidence="10">Protein Wnt</fullName>
    </recommendedName>
</protein>
<reference evidence="12" key="2">
    <citation type="submission" date="2010-07" db="EMBL/GenBank/DDBJ databases">
        <title>Conservation, loss, and redeployment of Wnt ligands in protostomes: implications for understanding the evolution of segmentation and posterior growth regulation.</title>
        <authorList>
            <person name="Janssen R."/>
            <person name="Poulin F."/>
            <person name="Bolognesi R."/>
            <person name="Schwager E."/>
            <person name="Hopfen C."/>
            <person name="Colbourne J.K."/>
            <person name="Budd G.E."/>
            <person name="Brown S.J."/>
            <person name="Prpic N.M."/>
            <person name="Kosiol C."/>
            <person name="Damen W.G.M."/>
            <person name="Vervoort M."/>
            <person name="McGregor A."/>
            <person name="Le Gouar M."/>
            <person name="Pechmann M."/>
        </authorList>
    </citation>
    <scope>NUCLEOTIDE SEQUENCE</scope>
</reference>
<dbReference type="InterPro" id="IPR005817">
    <property type="entry name" value="Wnt"/>
</dbReference>
<keyword evidence="5" id="KW-0272">Extracellular matrix</keyword>
<evidence type="ECO:0000256" key="9">
    <source>
        <dbReference type="ARBA" id="ARBA00023288"/>
    </source>
</evidence>
<dbReference type="PRINTS" id="PR01349">
    <property type="entry name" value="WNTPROTEIN"/>
</dbReference>
<dbReference type="InterPro" id="IPR043158">
    <property type="entry name" value="Wnt_C"/>
</dbReference>
<dbReference type="GO" id="GO:0045165">
    <property type="term" value="P:cell fate commitment"/>
    <property type="evidence" value="ECO:0007669"/>
    <property type="project" value="TreeGrafter"/>
</dbReference>
<evidence type="ECO:0000256" key="2">
    <source>
        <dbReference type="ARBA" id="ARBA00005683"/>
    </source>
</evidence>
<dbReference type="PANTHER" id="PTHR12027">
    <property type="entry name" value="WNT RELATED"/>
    <property type="match status" value="1"/>
</dbReference>
<dbReference type="GO" id="GO:0005125">
    <property type="term" value="F:cytokine activity"/>
    <property type="evidence" value="ECO:0007669"/>
    <property type="project" value="TreeGrafter"/>
</dbReference>
<keyword evidence="8" id="KW-0325">Glycoprotein</keyword>
<dbReference type="GO" id="GO:0030182">
    <property type="term" value="P:neuron differentiation"/>
    <property type="evidence" value="ECO:0007669"/>
    <property type="project" value="TreeGrafter"/>
</dbReference>
<name>E2FMT5_PLADU</name>
<dbReference type="Pfam" id="PF00110">
    <property type="entry name" value="wnt"/>
    <property type="match status" value="1"/>
</dbReference>
<keyword evidence="9" id="KW-0449">Lipoprotein</keyword>
<reference evidence="12" key="3">
    <citation type="submission" date="2011-08" db="EMBL/GenBank/DDBJ databases">
        <authorList>
            <person name="Balavoine G."/>
        </authorList>
    </citation>
    <scope>NUCLEOTIDE SEQUENCE</scope>
</reference>
<sequence>MSVPWLRGFFLWLLAAPHAVLALDMWWNLGLQGYEVWRNPQLYIIGTQPICTQVEGLSPAQIKICQHYQDHMPSVSRGAQMGIRECQWQFRHRRWNCSTVDDSSVFGPVLEIPSREAAFINAISAAGVVHTVARSCRDGELSTCGCSRRPRPKGLHRDWIWGGCGDNSEYGYRFAEGFIDAREREKNHPRHSNGLARTLMNVHNNEAGRRAVFMHSKVACKCHGVSGSCSLKTCWNQLPSFREVGDRLKDKYDGATEVKFNRAGTRLVQADKKYNRPTKEDLLYLSLSPDYCLANDKTGSMGTTGRFCNKTSPGMDGCTLMCCGRGYNTYRTVVQERCQCKFHWCCYVKCKTCQREVDVHTCK</sequence>
<evidence type="ECO:0000256" key="4">
    <source>
        <dbReference type="ARBA" id="ARBA00022525"/>
    </source>
</evidence>
<evidence type="ECO:0000256" key="3">
    <source>
        <dbReference type="ARBA" id="ARBA00022473"/>
    </source>
</evidence>